<evidence type="ECO:0000256" key="1">
    <source>
        <dbReference type="SAM" id="SignalP"/>
    </source>
</evidence>
<keyword evidence="1" id="KW-0732">Signal</keyword>
<protein>
    <submittedName>
        <fullName evidence="2">Uncharacterized protein</fullName>
    </submittedName>
</protein>
<organism evidence="2 3">
    <name type="scientific">Exophiala sideris</name>
    <dbReference type="NCBI Taxonomy" id="1016849"/>
    <lineage>
        <taxon>Eukaryota</taxon>
        <taxon>Fungi</taxon>
        <taxon>Dikarya</taxon>
        <taxon>Ascomycota</taxon>
        <taxon>Pezizomycotina</taxon>
        <taxon>Eurotiomycetes</taxon>
        <taxon>Chaetothyriomycetidae</taxon>
        <taxon>Chaetothyriales</taxon>
        <taxon>Herpotrichiellaceae</taxon>
        <taxon>Exophiala</taxon>
    </lineage>
</organism>
<feature type="signal peptide" evidence="1">
    <location>
        <begin position="1"/>
        <end position="19"/>
    </location>
</feature>
<dbReference type="Proteomes" id="UP001345691">
    <property type="component" value="Unassembled WGS sequence"/>
</dbReference>
<proteinExistence type="predicted"/>
<comment type="caution">
    <text evidence="2">The sequence shown here is derived from an EMBL/GenBank/DDBJ whole genome shotgun (WGS) entry which is preliminary data.</text>
</comment>
<evidence type="ECO:0000313" key="2">
    <source>
        <dbReference type="EMBL" id="KAK5059353.1"/>
    </source>
</evidence>
<sequence length="129" mass="14387">MQVKTTVVVLLYAASSVSAAALGSKSTWGMEKRDVEIEKREPEPLIPCSASVWLDNCTGWPSASSKRDVEAAPVAKREVDIIPNPEYKRSPAADFDPEAKRSEWQKRADIPQIQCSTEVWIDDCTGWYD</sequence>
<keyword evidence="3" id="KW-1185">Reference proteome</keyword>
<gene>
    <name evidence="2" type="ORF">LTR69_005941</name>
</gene>
<dbReference type="EMBL" id="JAVRRF010000012">
    <property type="protein sequence ID" value="KAK5059353.1"/>
    <property type="molecule type" value="Genomic_DNA"/>
</dbReference>
<name>A0ABR0J9F4_9EURO</name>
<evidence type="ECO:0000313" key="3">
    <source>
        <dbReference type="Proteomes" id="UP001345691"/>
    </source>
</evidence>
<feature type="chain" id="PRO_5045043204" evidence="1">
    <location>
        <begin position="20"/>
        <end position="129"/>
    </location>
</feature>
<reference evidence="2 3" key="1">
    <citation type="submission" date="2023-08" db="EMBL/GenBank/DDBJ databases">
        <title>Black Yeasts Isolated from many extreme environments.</title>
        <authorList>
            <person name="Coleine C."/>
            <person name="Stajich J.E."/>
            <person name="Selbmann L."/>
        </authorList>
    </citation>
    <scope>NUCLEOTIDE SEQUENCE [LARGE SCALE GENOMIC DNA]</scope>
    <source>
        <strain evidence="2 3">CCFEE 6328</strain>
    </source>
</reference>
<accession>A0ABR0J9F4</accession>